<dbReference type="CDD" id="cd00143">
    <property type="entry name" value="PP2Cc"/>
    <property type="match status" value="1"/>
</dbReference>
<dbReference type="Gene3D" id="3.60.40.10">
    <property type="entry name" value="PPM-type phosphatase domain"/>
    <property type="match status" value="1"/>
</dbReference>
<feature type="domain" description="PPM-type phosphatase" evidence="1">
    <location>
        <begin position="23"/>
        <end position="246"/>
    </location>
</feature>
<keyword evidence="3" id="KW-1185">Reference proteome</keyword>
<dbReference type="PROSITE" id="PS51746">
    <property type="entry name" value="PPM_2"/>
    <property type="match status" value="1"/>
</dbReference>
<name>A0AAW2Z756_9EUKA</name>
<dbReference type="PANTHER" id="PTHR13832">
    <property type="entry name" value="PROTEIN PHOSPHATASE 2C"/>
    <property type="match status" value="1"/>
</dbReference>
<dbReference type="Pfam" id="PF00481">
    <property type="entry name" value="PP2C"/>
    <property type="match status" value="1"/>
</dbReference>
<dbReference type="SUPFAM" id="SSF81606">
    <property type="entry name" value="PP2C-like"/>
    <property type="match status" value="1"/>
</dbReference>
<dbReference type="SMART" id="SM00332">
    <property type="entry name" value="PP2Cc"/>
    <property type="match status" value="1"/>
</dbReference>
<evidence type="ECO:0000259" key="1">
    <source>
        <dbReference type="PROSITE" id="PS51746"/>
    </source>
</evidence>
<dbReference type="EMBL" id="JAOPGA020001124">
    <property type="protein sequence ID" value="KAL0485300.1"/>
    <property type="molecule type" value="Genomic_DNA"/>
</dbReference>
<reference evidence="2 3" key="1">
    <citation type="submission" date="2024-03" db="EMBL/GenBank/DDBJ databases">
        <title>The Acrasis kona genome and developmental transcriptomes reveal deep origins of eukaryotic multicellular pathways.</title>
        <authorList>
            <person name="Sheikh S."/>
            <person name="Fu C.-J."/>
            <person name="Brown M.W."/>
            <person name="Baldauf S.L."/>
        </authorList>
    </citation>
    <scope>NUCLEOTIDE SEQUENCE [LARGE SCALE GENOMIC DNA]</scope>
    <source>
        <strain evidence="2 3">ATCC MYA-3509</strain>
    </source>
</reference>
<accession>A0AAW2Z756</accession>
<sequence>MGQILDKPVTEKHTHNGENNFLLYGCSSMQGFRISMEDRHNFIADITREKDAPVEIKNFLKSNPESNLSYFAVYDGHSGDSCADYLSKNILRNVLTEEVNSNTKLTEESLLRNDIAIQRGFMKTDYDFEVAGQGDDDSGTTAITNIIKKTKDGKIELICANTGDSRCVAYVSGKTEPMSYDHKPTNALEKERIVKAEGYVEYGRVNGTLAVSRAFGDLPYKRCAKVPREAQAVTALPDIKRHTIPT</sequence>
<organism evidence="2 3">
    <name type="scientific">Acrasis kona</name>
    <dbReference type="NCBI Taxonomy" id="1008807"/>
    <lineage>
        <taxon>Eukaryota</taxon>
        <taxon>Discoba</taxon>
        <taxon>Heterolobosea</taxon>
        <taxon>Tetramitia</taxon>
        <taxon>Eutetramitia</taxon>
        <taxon>Acrasidae</taxon>
        <taxon>Acrasis</taxon>
    </lineage>
</organism>
<dbReference type="InterPro" id="IPR036457">
    <property type="entry name" value="PPM-type-like_dom_sf"/>
</dbReference>
<gene>
    <name evidence="2" type="ORF">AKO1_011701</name>
</gene>
<comment type="caution">
    <text evidence="2">The sequence shown here is derived from an EMBL/GenBank/DDBJ whole genome shotgun (WGS) entry which is preliminary data.</text>
</comment>
<dbReference type="Proteomes" id="UP001431209">
    <property type="component" value="Unassembled WGS sequence"/>
</dbReference>
<dbReference type="InterPro" id="IPR015655">
    <property type="entry name" value="PP2C"/>
</dbReference>
<evidence type="ECO:0000313" key="2">
    <source>
        <dbReference type="EMBL" id="KAL0485300.1"/>
    </source>
</evidence>
<dbReference type="InterPro" id="IPR001932">
    <property type="entry name" value="PPM-type_phosphatase-like_dom"/>
</dbReference>
<dbReference type="PANTHER" id="PTHR13832:SF827">
    <property type="entry name" value="PROTEIN PHOSPHATASE 1L"/>
    <property type="match status" value="1"/>
</dbReference>
<evidence type="ECO:0000313" key="3">
    <source>
        <dbReference type="Proteomes" id="UP001431209"/>
    </source>
</evidence>
<dbReference type="GO" id="GO:0004722">
    <property type="term" value="F:protein serine/threonine phosphatase activity"/>
    <property type="evidence" value="ECO:0007669"/>
    <property type="project" value="InterPro"/>
</dbReference>
<dbReference type="AlphaFoldDB" id="A0AAW2Z756"/>
<protein>
    <submittedName>
        <fullName evidence="2">Protein phosphatase 2C</fullName>
    </submittedName>
</protein>
<proteinExistence type="predicted"/>